<dbReference type="PANTHER" id="PTHR30561">
    <property type="entry name" value="SMR FAMILY PROTON-DEPENDENT DRUG EFFLUX TRANSPORTER SUGE"/>
    <property type="match status" value="1"/>
</dbReference>
<feature type="transmembrane region" description="Helical" evidence="8">
    <location>
        <begin position="32"/>
        <end position="53"/>
    </location>
</feature>
<keyword evidence="10" id="KW-1185">Reference proteome</keyword>
<feature type="transmembrane region" description="Helical" evidence="8">
    <location>
        <begin position="6"/>
        <end position="23"/>
    </location>
</feature>
<dbReference type="EMBL" id="JAJNBZ010000002">
    <property type="protein sequence ID" value="MCE5168334.1"/>
    <property type="molecule type" value="Genomic_DNA"/>
</dbReference>
<dbReference type="RefSeq" id="WP_019422008.1">
    <property type="nucleotide sequence ID" value="NZ_JAJNBZ010000002.1"/>
</dbReference>
<dbReference type="InterPro" id="IPR045324">
    <property type="entry name" value="Small_multidrug_res"/>
</dbReference>
<evidence type="ECO:0000256" key="2">
    <source>
        <dbReference type="ARBA" id="ARBA00022448"/>
    </source>
</evidence>
<name>A0ABS8YBT1_9BACL</name>
<dbReference type="SUPFAM" id="SSF103481">
    <property type="entry name" value="Multidrug resistance efflux transporter EmrE"/>
    <property type="match status" value="1"/>
</dbReference>
<dbReference type="Proteomes" id="UP001199916">
    <property type="component" value="Unassembled WGS sequence"/>
</dbReference>
<feature type="transmembrane region" description="Helical" evidence="8">
    <location>
        <begin position="59"/>
        <end position="78"/>
    </location>
</feature>
<organism evidence="9 10">
    <name type="scientific">Paenibacillus profundus</name>
    <dbReference type="NCBI Taxonomy" id="1173085"/>
    <lineage>
        <taxon>Bacteria</taxon>
        <taxon>Bacillati</taxon>
        <taxon>Bacillota</taxon>
        <taxon>Bacilli</taxon>
        <taxon>Bacillales</taxon>
        <taxon>Paenibacillaceae</taxon>
        <taxon>Paenibacillus</taxon>
    </lineage>
</organism>
<accession>A0ABS8YBT1</accession>
<keyword evidence="3" id="KW-1003">Cell membrane</keyword>
<protein>
    <submittedName>
        <fullName evidence="9">Multidrug efflux SMR transporter</fullName>
    </submittedName>
</protein>
<keyword evidence="5 8" id="KW-1133">Transmembrane helix</keyword>
<sequence length="104" mass="11395">MAWLYLILSGFEEIIAVIAMKYVDGFKKKTPLVIITLGLAASIWLLTHAMSVIPSGVAYAVWAGVGAVGITLVSLFWFKEKYSRTQFVYLGLIVVGIIGLRLTT</sequence>
<evidence type="ECO:0000313" key="10">
    <source>
        <dbReference type="Proteomes" id="UP001199916"/>
    </source>
</evidence>
<feature type="transmembrane region" description="Helical" evidence="8">
    <location>
        <begin position="87"/>
        <end position="103"/>
    </location>
</feature>
<dbReference type="Pfam" id="PF00893">
    <property type="entry name" value="Multi_Drug_Res"/>
    <property type="match status" value="1"/>
</dbReference>
<keyword evidence="2" id="KW-0813">Transport</keyword>
<keyword evidence="4 7" id="KW-0812">Transmembrane</keyword>
<comment type="caution">
    <text evidence="9">The sequence shown here is derived from an EMBL/GenBank/DDBJ whole genome shotgun (WGS) entry which is preliminary data.</text>
</comment>
<evidence type="ECO:0000256" key="8">
    <source>
        <dbReference type="SAM" id="Phobius"/>
    </source>
</evidence>
<evidence type="ECO:0000313" key="9">
    <source>
        <dbReference type="EMBL" id="MCE5168334.1"/>
    </source>
</evidence>
<reference evidence="9 10" key="1">
    <citation type="submission" date="2021-11" db="EMBL/GenBank/DDBJ databases">
        <title>Draft genome sequence of Paenibacillus profundus YoMME, a new Gram-positive bacteria with exoelectrogenic properties.</title>
        <authorList>
            <person name="Hubenova Y."/>
            <person name="Hubenova E."/>
            <person name="Manasiev Y."/>
            <person name="Peykov S."/>
            <person name="Mitov M."/>
        </authorList>
    </citation>
    <scope>NUCLEOTIDE SEQUENCE [LARGE SCALE GENOMIC DNA]</scope>
    <source>
        <strain evidence="9 10">YoMME</strain>
    </source>
</reference>
<comment type="subcellular location">
    <subcellularLocation>
        <location evidence="1 7">Cell membrane</location>
        <topology evidence="1 7">Multi-pass membrane protein</topology>
    </subcellularLocation>
</comment>
<evidence type="ECO:0000256" key="4">
    <source>
        <dbReference type="ARBA" id="ARBA00022692"/>
    </source>
</evidence>
<evidence type="ECO:0000256" key="1">
    <source>
        <dbReference type="ARBA" id="ARBA00004651"/>
    </source>
</evidence>
<dbReference type="InterPro" id="IPR037185">
    <property type="entry name" value="EmrE-like"/>
</dbReference>
<dbReference type="PANTHER" id="PTHR30561:SF0">
    <property type="entry name" value="GUANIDINIUM EXPORTER"/>
    <property type="match status" value="1"/>
</dbReference>
<keyword evidence="6 8" id="KW-0472">Membrane</keyword>
<dbReference type="InterPro" id="IPR000390">
    <property type="entry name" value="Small_drug/metabolite_transptr"/>
</dbReference>
<proteinExistence type="inferred from homology"/>
<evidence type="ECO:0000256" key="3">
    <source>
        <dbReference type="ARBA" id="ARBA00022475"/>
    </source>
</evidence>
<evidence type="ECO:0000256" key="5">
    <source>
        <dbReference type="ARBA" id="ARBA00022989"/>
    </source>
</evidence>
<evidence type="ECO:0000256" key="6">
    <source>
        <dbReference type="ARBA" id="ARBA00023136"/>
    </source>
</evidence>
<comment type="similarity">
    <text evidence="7">Belongs to the drug/metabolite transporter (DMT) superfamily. Small multidrug resistance (SMR) (TC 2.A.7.1) family.</text>
</comment>
<dbReference type="Gene3D" id="1.10.3730.20">
    <property type="match status" value="1"/>
</dbReference>
<gene>
    <name evidence="9" type="ORF">LQV63_03265</name>
</gene>
<evidence type="ECO:0000256" key="7">
    <source>
        <dbReference type="RuleBase" id="RU003942"/>
    </source>
</evidence>